<dbReference type="Gene3D" id="2.60.120.330">
    <property type="entry name" value="B-lactam Antibiotic, Isopenicillin N Synthase, Chain"/>
    <property type="match status" value="2"/>
</dbReference>
<protein>
    <submittedName>
        <fullName evidence="1">Uncharacterized protein</fullName>
    </submittedName>
</protein>
<accession>A0AA40ASC0</accession>
<organism evidence="1 2">
    <name type="scientific">Lasiosphaeris hirsuta</name>
    <dbReference type="NCBI Taxonomy" id="260670"/>
    <lineage>
        <taxon>Eukaryota</taxon>
        <taxon>Fungi</taxon>
        <taxon>Dikarya</taxon>
        <taxon>Ascomycota</taxon>
        <taxon>Pezizomycotina</taxon>
        <taxon>Sordariomycetes</taxon>
        <taxon>Sordariomycetidae</taxon>
        <taxon>Sordariales</taxon>
        <taxon>Lasiosphaeriaceae</taxon>
        <taxon>Lasiosphaeris</taxon>
    </lineage>
</organism>
<dbReference type="InterPro" id="IPR027443">
    <property type="entry name" value="IPNS-like_sf"/>
</dbReference>
<name>A0AA40ASC0_9PEZI</name>
<gene>
    <name evidence="1" type="ORF">B0H67DRAFT_644275</name>
</gene>
<reference evidence="1" key="1">
    <citation type="submission" date="2023-06" db="EMBL/GenBank/DDBJ databases">
        <title>Genome-scale phylogeny and comparative genomics of the fungal order Sordariales.</title>
        <authorList>
            <consortium name="Lawrence Berkeley National Laboratory"/>
            <person name="Hensen N."/>
            <person name="Bonometti L."/>
            <person name="Westerberg I."/>
            <person name="Brannstrom I.O."/>
            <person name="Guillou S."/>
            <person name="Cros-Aarteil S."/>
            <person name="Calhoun S."/>
            <person name="Haridas S."/>
            <person name="Kuo A."/>
            <person name="Mondo S."/>
            <person name="Pangilinan J."/>
            <person name="Riley R."/>
            <person name="Labutti K."/>
            <person name="Andreopoulos B."/>
            <person name="Lipzen A."/>
            <person name="Chen C."/>
            <person name="Yanf M."/>
            <person name="Daum C."/>
            <person name="Ng V."/>
            <person name="Clum A."/>
            <person name="Steindorff A."/>
            <person name="Ohm R."/>
            <person name="Martin F."/>
            <person name="Silar P."/>
            <person name="Natvig D."/>
            <person name="Lalanne C."/>
            <person name="Gautier V."/>
            <person name="Ament-Velasquez S.L."/>
            <person name="Kruys A."/>
            <person name="Hutchinson M.I."/>
            <person name="Powell A.J."/>
            <person name="Barry K."/>
            <person name="Miller A.N."/>
            <person name="Grigoriev I.V."/>
            <person name="Debuchy R."/>
            <person name="Gladieux P."/>
            <person name="Thoren M.H."/>
            <person name="Johannesson H."/>
        </authorList>
    </citation>
    <scope>NUCLEOTIDE SEQUENCE</scope>
    <source>
        <strain evidence="1">SMH4607-1</strain>
    </source>
</reference>
<dbReference type="AlphaFoldDB" id="A0AA40ASC0"/>
<dbReference type="SUPFAM" id="SSF51197">
    <property type="entry name" value="Clavaminate synthase-like"/>
    <property type="match status" value="1"/>
</dbReference>
<sequence>MADDLELPEIRFREIECGNRTELQRLLRAGESLGFFYLNLEGSEGMGLLELQAQILEFSKVYLSQPLSYKMKDCAGLHTDSNICGYKPLATETGVVDKKKDGFEAIKKLLAAFSDVLAVHDEGRFEKMHLDPENSSSSVVVNYYNSAESLPEEASMGHNAHTDLGSIMILFCSNWGLQVWLTGSERWAFVEPRTGCARTGKLEEDADGNRG</sequence>
<proteinExistence type="predicted"/>
<evidence type="ECO:0000313" key="2">
    <source>
        <dbReference type="Proteomes" id="UP001172102"/>
    </source>
</evidence>
<dbReference type="EMBL" id="JAUKUA010000003">
    <property type="protein sequence ID" value="KAK0721111.1"/>
    <property type="molecule type" value="Genomic_DNA"/>
</dbReference>
<keyword evidence="2" id="KW-1185">Reference proteome</keyword>
<dbReference type="Proteomes" id="UP001172102">
    <property type="component" value="Unassembled WGS sequence"/>
</dbReference>
<comment type="caution">
    <text evidence="1">The sequence shown here is derived from an EMBL/GenBank/DDBJ whole genome shotgun (WGS) entry which is preliminary data.</text>
</comment>
<evidence type="ECO:0000313" key="1">
    <source>
        <dbReference type="EMBL" id="KAK0721111.1"/>
    </source>
</evidence>